<organism evidence="3 4">
    <name type="scientific">Candidatus Scatavimonas merdigallinarum</name>
    <dbReference type="NCBI Taxonomy" id="2840914"/>
    <lineage>
        <taxon>Bacteria</taxon>
        <taxon>Bacillati</taxon>
        <taxon>Bacillota</taxon>
        <taxon>Clostridia</taxon>
        <taxon>Eubacteriales</taxon>
        <taxon>Oscillospiraceae</taxon>
        <taxon>Oscillospiraceae incertae sedis</taxon>
        <taxon>Candidatus Scatavimonas</taxon>
    </lineage>
</organism>
<sequence length="206" mass="23222">MNPLDFLFPPHCPYCGTLIHACDMACSSCLPFFPKQPVCKRLYGYMCVSPFRYDGIFRRAVLRFKFHNSPQYARQLAAAVANAVRREYAVNFDFVTCVPLSAKSQKERGYNQAALLAKHTARHLHLPYKATLIKIRENTAQHSLAKAMRWKNVQGVYALRRKTLLAGKSILLIDDIVTTGNTLRECAHVLEKSGATVCWATLASVE</sequence>
<dbReference type="SUPFAM" id="SSF53271">
    <property type="entry name" value="PRTase-like"/>
    <property type="match status" value="1"/>
</dbReference>
<feature type="domain" description="Phosphoribosyltransferase" evidence="2">
    <location>
        <begin position="113"/>
        <end position="198"/>
    </location>
</feature>
<reference evidence="3" key="1">
    <citation type="submission" date="2020-10" db="EMBL/GenBank/DDBJ databases">
        <authorList>
            <person name="Gilroy R."/>
        </authorList>
    </citation>
    <scope>NUCLEOTIDE SEQUENCE</scope>
    <source>
        <strain evidence="3">ChiSjej1B19-3389</strain>
    </source>
</reference>
<name>A0A9D0ZH15_9FIRM</name>
<evidence type="ECO:0000313" key="3">
    <source>
        <dbReference type="EMBL" id="HIQ80493.1"/>
    </source>
</evidence>
<dbReference type="CDD" id="cd06223">
    <property type="entry name" value="PRTases_typeI"/>
    <property type="match status" value="1"/>
</dbReference>
<comment type="similarity">
    <text evidence="1">Belongs to the ComF/GntX family.</text>
</comment>
<dbReference type="Pfam" id="PF00156">
    <property type="entry name" value="Pribosyltran"/>
    <property type="match status" value="1"/>
</dbReference>
<dbReference type="InterPro" id="IPR029057">
    <property type="entry name" value="PRTase-like"/>
</dbReference>
<evidence type="ECO:0000259" key="2">
    <source>
        <dbReference type="Pfam" id="PF00156"/>
    </source>
</evidence>
<comment type="caution">
    <text evidence="3">The sequence shown here is derived from an EMBL/GenBank/DDBJ whole genome shotgun (WGS) entry which is preliminary data.</text>
</comment>
<protein>
    <submittedName>
        <fullName evidence="3">ComF family protein</fullName>
    </submittedName>
</protein>
<dbReference type="Proteomes" id="UP000886787">
    <property type="component" value="Unassembled WGS sequence"/>
</dbReference>
<dbReference type="InterPro" id="IPR000836">
    <property type="entry name" value="PRTase_dom"/>
</dbReference>
<gene>
    <name evidence="3" type="ORF">IAD32_04320</name>
</gene>
<dbReference type="InterPro" id="IPR051910">
    <property type="entry name" value="ComF/GntX_DNA_util-trans"/>
</dbReference>
<reference evidence="3" key="2">
    <citation type="journal article" date="2021" name="PeerJ">
        <title>Extensive microbial diversity within the chicken gut microbiome revealed by metagenomics and culture.</title>
        <authorList>
            <person name="Gilroy R."/>
            <person name="Ravi A."/>
            <person name="Getino M."/>
            <person name="Pursley I."/>
            <person name="Horton D.L."/>
            <person name="Alikhan N.F."/>
            <person name="Baker D."/>
            <person name="Gharbi K."/>
            <person name="Hall N."/>
            <person name="Watson M."/>
            <person name="Adriaenssens E.M."/>
            <person name="Foster-Nyarko E."/>
            <person name="Jarju S."/>
            <person name="Secka A."/>
            <person name="Antonio M."/>
            <person name="Oren A."/>
            <person name="Chaudhuri R.R."/>
            <person name="La Ragione R."/>
            <person name="Hildebrand F."/>
            <person name="Pallen M.J."/>
        </authorList>
    </citation>
    <scope>NUCLEOTIDE SEQUENCE</scope>
    <source>
        <strain evidence="3">ChiSjej1B19-3389</strain>
    </source>
</reference>
<dbReference type="AlphaFoldDB" id="A0A9D0ZH15"/>
<dbReference type="PANTHER" id="PTHR47505:SF1">
    <property type="entry name" value="DNA UTILIZATION PROTEIN YHGH"/>
    <property type="match status" value="1"/>
</dbReference>
<evidence type="ECO:0000313" key="4">
    <source>
        <dbReference type="Proteomes" id="UP000886787"/>
    </source>
</evidence>
<dbReference type="PANTHER" id="PTHR47505">
    <property type="entry name" value="DNA UTILIZATION PROTEIN YHGH"/>
    <property type="match status" value="1"/>
</dbReference>
<dbReference type="EMBL" id="DVFW01000024">
    <property type="protein sequence ID" value="HIQ80493.1"/>
    <property type="molecule type" value="Genomic_DNA"/>
</dbReference>
<accession>A0A9D0ZH15</accession>
<evidence type="ECO:0000256" key="1">
    <source>
        <dbReference type="ARBA" id="ARBA00008007"/>
    </source>
</evidence>
<proteinExistence type="inferred from homology"/>
<dbReference type="Gene3D" id="3.40.50.2020">
    <property type="match status" value="1"/>
</dbReference>